<dbReference type="GO" id="GO:0051260">
    <property type="term" value="P:protein homooligomerization"/>
    <property type="evidence" value="ECO:0007669"/>
    <property type="project" value="InterPro"/>
</dbReference>
<keyword evidence="3" id="KW-1185">Reference proteome</keyword>
<dbReference type="Proteomes" id="UP000314986">
    <property type="component" value="Unassembled WGS sequence"/>
</dbReference>
<feature type="domain" description="BTB" evidence="1">
    <location>
        <begin position="9"/>
        <end position="111"/>
    </location>
</feature>
<dbReference type="PANTHER" id="PTHR14499:SF5">
    <property type="entry name" value="POTASSIUM CHANNEL REGULATORY PROTEIN"/>
    <property type="match status" value="1"/>
</dbReference>
<dbReference type="OMA" id="GAFFRVF"/>
<dbReference type="InterPro" id="IPR000210">
    <property type="entry name" value="BTB/POZ_dom"/>
</dbReference>
<dbReference type="STRING" id="7868.ENSCMIP00000033776"/>
<dbReference type="InParanoid" id="A0A4W3J2D0"/>
<dbReference type="GO" id="GO:0005783">
    <property type="term" value="C:endoplasmic reticulum"/>
    <property type="evidence" value="ECO:0007669"/>
    <property type="project" value="TreeGrafter"/>
</dbReference>
<reference evidence="3" key="1">
    <citation type="journal article" date="2006" name="Science">
        <title>Ancient noncoding elements conserved in the human genome.</title>
        <authorList>
            <person name="Venkatesh B."/>
            <person name="Kirkness E.F."/>
            <person name="Loh Y.H."/>
            <person name="Halpern A.L."/>
            <person name="Lee A.P."/>
            <person name="Johnson J."/>
            <person name="Dandona N."/>
            <person name="Viswanathan L.D."/>
            <person name="Tay A."/>
            <person name="Venter J.C."/>
            <person name="Strausberg R.L."/>
            <person name="Brenner S."/>
        </authorList>
    </citation>
    <scope>NUCLEOTIDE SEQUENCE [LARGE SCALE GENOMIC DNA]</scope>
</reference>
<dbReference type="AlphaFoldDB" id="A0A4W3J2D0"/>
<dbReference type="Pfam" id="PF02214">
    <property type="entry name" value="BTB_2"/>
    <property type="match status" value="1"/>
</dbReference>
<accession>A0A4W3J2D0</accession>
<dbReference type="InterPro" id="IPR003131">
    <property type="entry name" value="T1-type_BTB"/>
</dbReference>
<reference evidence="3" key="3">
    <citation type="journal article" date="2014" name="Nature">
        <title>Elephant shark genome provides unique insights into gnathostome evolution.</title>
        <authorList>
            <consortium name="International Elephant Shark Genome Sequencing Consortium"/>
            <person name="Venkatesh B."/>
            <person name="Lee A.P."/>
            <person name="Ravi V."/>
            <person name="Maurya A.K."/>
            <person name="Lian M.M."/>
            <person name="Swann J.B."/>
            <person name="Ohta Y."/>
            <person name="Flajnik M.F."/>
            <person name="Sutoh Y."/>
            <person name="Kasahara M."/>
            <person name="Hoon S."/>
            <person name="Gangu V."/>
            <person name="Roy S.W."/>
            <person name="Irimia M."/>
            <person name="Korzh V."/>
            <person name="Kondrychyn I."/>
            <person name="Lim Z.W."/>
            <person name="Tay B.H."/>
            <person name="Tohari S."/>
            <person name="Kong K.W."/>
            <person name="Ho S."/>
            <person name="Lorente-Galdos B."/>
            <person name="Quilez J."/>
            <person name="Marques-Bonet T."/>
            <person name="Raney B.J."/>
            <person name="Ingham P.W."/>
            <person name="Tay A."/>
            <person name="Hillier L.W."/>
            <person name="Minx P."/>
            <person name="Boehm T."/>
            <person name="Wilson R.K."/>
            <person name="Brenner S."/>
            <person name="Warren W.C."/>
        </authorList>
    </citation>
    <scope>NUCLEOTIDE SEQUENCE [LARGE SCALE GENOMIC DNA]</scope>
</reference>
<reference evidence="2" key="4">
    <citation type="submission" date="2025-08" db="UniProtKB">
        <authorList>
            <consortium name="Ensembl"/>
        </authorList>
    </citation>
    <scope>IDENTIFICATION</scope>
</reference>
<evidence type="ECO:0000259" key="1">
    <source>
        <dbReference type="SMART" id="SM00225"/>
    </source>
</evidence>
<evidence type="ECO:0000313" key="3">
    <source>
        <dbReference type="Proteomes" id="UP000314986"/>
    </source>
</evidence>
<protein>
    <recommendedName>
        <fullName evidence="1">BTB domain-containing protein</fullName>
    </recommendedName>
</protein>
<dbReference type="SUPFAM" id="SSF54695">
    <property type="entry name" value="POZ domain"/>
    <property type="match status" value="1"/>
</dbReference>
<sequence length="246" mass="28247">MAEQEQYVLPLKLNVGGRIFETFPDTLERVPSSKLSRLLTGSVPSMQQIGSREYFIDRDGSLFGYILEFLRTSELLLPSDFCDYNLLVKEVEFYELDSVLYVLEKLQKKSMAEILEMRCIRKETTAFFRIFGSSLETVDELSSRISIYMERKMGPWASVQNMSPTPPRNLSFHDLIFQCGANPDENGGHVNVYVQIAPEQKKILSDFNVLGILLNCLILDGFQLQSSRTVNYQEDTVECYTFKLID</sequence>
<organism evidence="2 3">
    <name type="scientific">Callorhinchus milii</name>
    <name type="common">Ghost shark</name>
    <dbReference type="NCBI Taxonomy" id="7868"/>
    <lineage>
        <taxon>Eukaryota</taxon>
        <taxon>Metazoa</taxon>
        <taxon>Chordata</taxon>
        <taxon>Craniata</taxon>
        <taxon>Vertebrata</taxon>
        <taxon>Chondrichthyes</taxon>
        <taxon>Holocephali</taxon>
        <taxon>Chimaeriformes</taxon>
        <taxon>Callorhinchidae</taxon>
        <taxon>Callorhinchus</taxon>
    </lineage>
</organism>
<dbReference type="Ensembl" id="ENSCMIT00000034286.1">
    <property type="protein sequence ID" value="ENSCMIP00000033776.1"/>
    <property type="gene ID" value="ENSCMIG00000014397.1"/>
</dbReference>
<proteinExistence type="predicted"/>
<dbReference type="InterPro" id="IPR011333">
    <property type="entry name" value="SKP1/BTB/POZ_sf"/>
</dbReference>
<name>A0A4W3J2D0_CALMI</name>
<dbReference type="SMART" id="SM00225">
    <property type="entry name" value="BTB"/>
    <property type="match status" value="1"/>
</dbReference>
<dbReference type="Gene3D" id="3.30.710.10">
    <property type="entry name" value="Potassium Channel Kv1.1, Chain A"/>
    <property type="match status" value="1"/>
</dbReference>
<evidence type="ECO:0000313" key="2">
    <source>
        <dbReference type="Ensembl" id="ENSCMIP00000033776.1"/>
    </source>
</evidence>
<dbReference type="PANTHER" id="PTHR14499">
    <property type="entry name" value="POTASSIUM CHANNEL TETRAMERIZATION DOMAIN-CONTAINING"/>
    <property type="match status" value="1"/>
</dbReference>
<reference evidence="2" key="5">
    <citation type="submission" date="2025-09" db="UniProtKB">
        <authorList>
            <consortium name="Ensembl"/>
        </authorList>
    </citation>
    <scope>IDENTIFICATION</scope>
</reference>
<dbReference type="GeneTree" id="ENSGT00940000161898"/>
<reference evidence="3" key="2">
    <citation type="journal article" date="2007" name="PLoS Biol.">
        <title>Survey sequencing and comparative analysis of the elephant shark (Callorhinchus milii) genome.</title>
        <authorList>
            <person name="Venkatesh B."/>
            <person name="Kirkness E.F."/>
            <person name="Loh Y.H."/>
            <person name="Halpern A.L."/>
            <person name="Lee A.P."/>
            <person name="Johnson J."/>
            <person name="Dandona N."/>
            <person name="Viswanathan L.D."/>
            <person name="Tay A."/>
            <person name="Venter J.C."/>
            <person name="Strausberg R.L."/>
            <person name="Brenner S."/>
        </authorList>
    </citation>
    <scope>NUCLEOTIDE SEQUENCE [LARGE SCALE GENOMIC DNA]</scope>
</reference>